<dbReference type="Pfam" id="PF21549">
    <property type="entry name" value="PRDM2_PR"/>
    <property type="match status" value="1"/>
</dbReference>
<dbReference type="Gene3D" id="2.170.270.10">
    <property type="entry name" value="SET domain"/>
    <property type="match status" value="1"/>
</dbReference>
<feature type="region of interest" description="Disordered" evidence="14">
    <location>
        <begin position="1"/>
        <end position="33"/>
    </location>
</feature>
<dbReference type="InterPro" id="IPR036236">
    <property type="entry name" value="Znf_C2H2_sf"/>
</dbReference>
<evidence type="ECO:0000259" key="15">
    <source>
        <dbReference type="PROSITE" id="PS50157"/>
    </source>
</evidence>
<dbReference type="InterPro" id="IPR046341">
    <property type="entry name" value="SET_dom_sf"/>
</dbReference>
<evidence type="ECO:0000313" key="18">
    <source>
        <dbReference type="Proteomes" id="UP001318040"/>
    </source>
</evidence>
<keyword evidence="9" id="KW-0238">DNA-binding</keyword>
<dbReference type="PROSITE" id="PS50280">
    <property type="entry name" value="SET"/>
    <property type="match status" value="1"/>
</dbReference>
<dbReference type="SMART" id="SM00355">
    <property type="entry name" value="ZnF_C2H2"/>
    <property type="match status" value="5"/>
</dbReference>
<dbReference type="OrthoDB" id="9345291at2759"/>
<feature type="domain" description="SET" evidence="16">
    <location>
        <begin position="65"/>
        <end position="180"/>
    </location>
</feature>
<feature type="region of interest" description="Disordered" evidence="14">
    <location>
        <begin position="557"/>
        <end position="580"/>
    </location>
</feature>
<name>G3KGZ1_PETMA</name>
<evidence type="ECO:0000256" key="13">
    <source>
        <dbReference type="PROSITE-ProRule" id="PRU00042"/>
    </source>
</evidence>
<keyword evidence="7" id="KW-0391">Immunity</keyword>
<keyword evidence="2" id="KW-0399">Innate immunity</keyword>
<feature type="region of interest" description="Disordered" evidence="14">
    <location>
        <begin position="966"/>
        <end position="1002"/>
    </location>
</feature>
<dbReference type="PROSITE" id="PS50157">
    <property type="entry name" value="ZINC_FINGER_C2H2_2"/>
    <property type="match status" value="4"/>
</dbReference>
<dbReference type="InterPro" id="IPR050331">
    <property type="entry name" value="Zinc_finger"/>
</dbReference>
<evidence type="ECO:0000256" key="2">
    <source>
        <dbReference type="ARBA" id="ARBA00022588"/>
    </source>
</evidence>
<feature type="compositionally biased region" description="Low complexity" evidence="14">
    <location>
        <begin position="626"/>
        <end position="643"/>
    </location>
</feature>
<reference evidence="19" key="3">
    <citation type="submission" date="2025-04" db="UniProtKB">
        <authorList>
            <consortium name="RefSeq"/>
        </authorList>
    </citation>
    <scope>IDENTIFICATION</scope>
    <source>
        <tissue evidence="19">Sperm</tissue>
    </source>
</reference>
<evidence type="ECO:0000256" key="5">
    <source>
        <dbReference type="ARBA" id="ARBA00022771"/>
    </source>
</evidence>
<dbReference type="RefSeq" id="XP_032828481.1">
    <property type="nucleotide sequence ID" value="XM_032972590.1"/>
</dbReference>
<keyword evidence="18" id="KW-1185">Reference proteome</keyword>
<feature type="region of interest" description="Disordered" evidence="14">
    <location>
        <begin position="189"/>
        <end position="293"/>
    </location>
</feature>
<dbReference type="PANTHER" id="PTHR16515">
    <property type="entry name" value="PR DOMAIN ZINC FINGER PROTEIN"/>
    <property type="match status" value="1"/>
</dbReference>
<gene>
    <name evidence="19" type="primary">LOC116952900</name>
</gene>
<dbReference type="Pfam" id="PF00096">
    <property type="entry name" value="zf-C2H2"/>
    <property type="match status" value="2"/>
</dbReference>
<dbReference type="CDD" id="cd19187">
    <property type="entry name" value="PR-SET_PRDM1"/>
    <property type="match status" value="1"/>
</dbReference>
<dbReference type="KEGG" id="pmrn:116952900"/>
<evidence type="ECO:0000256" key="14">
    <source>
        <dbReference type="SAM" id="MobiDB-lite"/>
    </source>
</evidence>
<dbReference type="FunFam" id="3.30.160.60:FF:000211">
    <property type="entry name" value="PR domain zinc finger protein 1"/>
    <property type="match status" value="1"/>
</dbReference>
<protein>
    <submittedName>
        <fullName evidence="19">PR domain zinc finger protein 1-like</fullName>
    </submittedName>
    <submittedName>
        <fullName evidence="17">Prdm1</fullName>
    </submittedName>
</protein>
<keyword evidence="8" id="KW-0805">Transcription regulation</keyword>
<feature type="region of interest" description="Disordered" evidence="14">
    <location>
        <begin position="626"/>
        <end position="668"/>
    </location>
</feature>
<dbReference type="GO" id="GO:0045087">
    <property type="term" value="P:innate immune response"/>
    <property type="evidence" value="ECO:0007669"/>
    <property type="project" value="UniProtKB-KW"/>
</dbReference>
<evidence type="ECO:0000256" key="6">
    <source>
        <dbReference type="ARBA" id="ARBA00022833"/>
    </source>
</evidence>
<keyword evidence="11" id="KW-0804">Transcription</keyword>
<feature type="domain" description="C2H2-type" evidence="15">
    <location>
        <begin position="736"/>
        <end position="763"/>
    </location>
</feature>
<dbReference type="SUPFAM" id="SSF57667">
    <property type="entry name" value="beta-beta-alpha zinc fingers"/>
    <property type="match status" value="3"/>
</dbReference>
<keyword evidence="12" id="KW-0539">Nucleus</keyword>
<feature type="compositionally biased region" description="Basic and acidic residues" evidence="14">
    <location>
        <begin position="202"/>
        <end position="288"/>
    </location>
</feature>
<dbReference type="SMR" id="G3KGZ1"/>
<dbReference type="GO" id="GO:0045165">
    <property type="term" value="P:cell fate commitment"/>
    <property type="evidence" value="ECO:0007669"/>
    <property type="project" value="TreeGrafter"/>
</dbReference>
<dbReference type="Proteomes" id="UP001318040">
    <property type="component" value="Chromosome 49"/>
</dbReference>
<comment type="subcellular location">
    <subcellularLocation>
        <location evidence="1">Nucleus</location>
    </subcellularLocation>
</comment>
<reference evidence="17" key="1">
    <citation type="journal article" date="2011" name="Dev. Dyn.">
        <title>Ancestral network module regulating prdm1 expression in the lamprey neural plate border.</title>
        <authorList>
            <person name="Nikitina N."/>
            <person name="Tong L."/>
            <person name="Bronner M.E."/>
        </authorList>
    </citation>
    <scope>NUCLEOTIDE SEQUENCE</scope>
</reference>
<evidence type="ECO:0000256" key="1">
    <source>
        <dbReference type="ARBA" id="ARBA00004123"/>
    </source>
</evidence>
<accession>G3KGZ1</accession>
<feature type="compositionally biased region" description="Pro residues" evidence="14">
    <location>
        <begin position="375"/>
        <end position="385"/>
    </location>
</feature>
<dbReference type="GO" id="GO:0002250">
    <property type="term" value="P:adaptive immune response"/>
    <property type="evidence" value="ECO:0007669"/>
    <property type="project" value="UniProtKB-KW"/>
</dbReference>
<dbReference type="GO" id="GO:0000978">
    <property type="term" value="F:RNA polymerase II cis-regulatory region sequence-specific DNA binding"/>
    <property type="evidence" value="ECO:0007669"/>
    <property type="project" value="TreeGrafter"/>
</dbReference>
<dbReference type="GO" id="GO:0005737">
    <property type="term" value="C:cytoplasm"/>
    <property type="evidence" value="ECO:0007669"/>
    <property type="project" value="TreeGrafter"/>
</dbReference>
<evidence type="ECO:0000313" key="17">
    <source>
        <dbReference type="EMBL" id="AEN25586.1"/>
    </source>
</evidence>
<reference evidence="17" key="2">
    <citation type="submission" date="2011-07" db="EMBL/GenBank/DDBJ databases">
        <authorList>
            <person name="Nikitina N.V."/>
            <person name="Tong L."/>
            <person name="Bronner M.E."/>
        </authorList>
    </citation>
    <scope>NUCLEOTIDE SEQUENCE</scope>
</reference>
<keyword evidence="3" id="KW-0479">Metal-binding</keyword>
<feature type="compositionally biased region" description="Acidic residues" evidence="14">
    <location>
        <begin position="16"/>
        <end position="25"/>
    </location>
</feature>
<evidence type="ECO:0000256" key="4">
    <source>
        <dbReference type="ARBA" id="ARBA00022737"/>
    </source>
</evidence>
<dbReference type="FunFam" id="3.30.160.60:FF:000262">
    <property type="entry name" value="PR domain zinc finger protein 1"/>
    <property type="match status" value="1"/>
</dbReference>
<dbReference type="FunFam" id="3.30.160.60:FF:000100">
    <property type="entry name" value="Zinc finger 45-like"/>
    <property type="match status" value="1"/>
</dbReference>
<evidence type="ECO:0000313" key="19">
    <source>
        <dbReference type="RefSeq" id="XP_032828481.1"/>
    </source>
</evidence>
<sequence length="1014" mass="111851">MVMGEREPPRLAALDEPLEGEEEDSAAAGRSEQELQDTCTYIVQDQPWPGPLPGAAPRAEATLPRNLRFHVSHTGQVVGVLSREFIPKGTRFGPLQGDVYLRDAVPQNANRQYFWRIYRHGELQHFVDGWDVSRSNWMRFVNPARSRREQNLVACQHGADVFFYTLRGVSPGRELLVWYSPEYTRRMGQAHHRLQDEEPESDDRSAPVAVERDAKRRRGDDAERMETPALAGEERGTAPLRTIEEQRGESRDRRENREAPVTEEWRHPHPETISRGTTSDKGHVDSSSRVRVKVKRECPAEVAKVDENLRSFTGGQPSHQPSLKPPKSTHHDLLTGSSRGVRCDFDQVVPSPGELSSGKSTPSDRVSPSQSMCPPLAPPVLPPPPKRTSVIYSSVSSAPPSKPGYAPSLSELYGRTHVLEGFPSGLQAEYLSSTFLQPMGRTMPFMYQGFMFPNYPMNVSRMDMFSSWVHPVSLHPAIVAPPPAIPTASSLATEHEFGFGLGKCPKNRLVVAKNSAFSPPALSAVQRDAKTGDAGYRQDAAALEIFRGFSYPPRSPDGGYRHASPCRRKPPGLPHSPEHTALSRCDPWSIFSPRLEEAKLTALAAARPAAVRPAVAPEDFGYGSSGDYAAQAQGQQQGRGAKSACDRQPPPPESRAKGNLTVNGHTVPYPLKKQNGKTIYECNICGKTFGQLSNLKVHLRIHSGERPFKCQTCGKGFTQLAHLQKHHLVHTGEKPYQCQVCCRRFSSTSNLKTHLRLHSGEKPFQCKLCPAKFTQFIHLKLHRRLHARERPHRCADCQRSYIHQISLSLHLNGFCPSQQGPATVASEQRHPRTSCEGFADVELGGSAALRPPTRDLLGRHGHSGSTAAVDLQASSVSWHPAELQAFPESRSEQDPLARVNQEIDIFDVSEEAEKLSMHPHVDVESKILSTFCPANRGLSFLSLSEEVKKLLEFAGLDMTSEDAAMGGGGIPPERGMGSQKDESLVGASRDSGQGDMPQFKINQNVASIVKGPEC</sequence>
<feature type="compositionally biased region" description="Polar residues" evidence="14">
    <location>
        <begin position="357"/>
        <end position="372"/>
    </location>
</feature>
<dbReference type="PROSITE" id="PS00028">
    <property type="entry name" value="ZINC_FINGER_C2H2_1"/>
    <property type="match status" value="4"/>
</dbReference>
<keyword evidence="10" id="KW-1064">Adaptive immunity</keyword>
<evidence type="ECO:0000256" key="3">
    <source>
        <dbReference type="ARBA" id="ARBA00022723"/>
    </source>
</evidence>
<dbReference type="Gene3D" id="3.30.160.60">
    <property type="entry name" value="Classic Zinc Finger"/>
    <property type="match status" value="4"/>
</dbReference>
<keyword evidence="6" id="KW-0862">Zinc</keyword>
<feature type="domain" description="C2H2-type" evidence="15">
    <location>
        <begin position="764"/>
        <end position="791"/>
    </location>
</feature>
<dbReference type="SUPFAM" id="SSF82199">
    <property type="entry name" value="SET domain"/>
    <property type="match status" value="1"/>
</dbReference>
<dbReference type="SMART" id="SM00317">
    <property type="entry name" value="SET"/>
    <property type="match status" value="1"/>
</dbReference>
<dbReference type="InterPro" id="IPR044413">
    <property type="entry name" value="PRDM1_PR-SET"/>
</dbReference>
<dbReference type="InterPro" id="IPR013087">
    <property type="entry name" value="Znf_C2H2_type"/>
</dbReference>
<dbReference type="GO" id="GO:0001227">
    <property type="term" value="F:DNA-binding transcription repressor activity, RNA polymerase II-specific"/>
    <property type="evidence" value="ECO:0007669"/>
    <property type="project" value="InterPro"/>
</dbReference>
<feature type="compositionally biased region" description="Polar residues" evidence="14">
    <location>
        <begin position="310"/>
        <end position="321"/>
    </location>
</feature>
<feature type="region of interest" description="Disordered" evidence="14">
    <location>
        <begin position="306"/>
        <end position="385"/>
    </location>
</feature>
<evidence type="ECO:0000256" key="8">
    <source>
        <dbReference type="ARBA" id="ARBA00023015"/>
    </source>
</evidence>
<feature type="domain" description="C2H2-type" evidence="15">
    <location>
        <begin position="680"/>
        <end position="707"/>
    </location>
</feature>
<dbReference type="GO" id="GO:0005634">
    <property type="term" value="C:nucleus"/>
    <property type="evidence" value="ECO:0007669"/>
    <property type="project" value="UniProtKB-SubCell"/>
</dbReference>
<dbReference type="FunFam" id="3.30.160.60:FF:000132">
    <property type="entry name" value="PR domain zinc finger protein 1"/>
    <property type="match status" value="1"/>
</dbReference>
<evidence type="ECO:0000256" key="7">
    <source>
        <dbReference type="ARBA" id="ARBA00022859"/>
    </source>
</evidence>
<proteinExistence type="evidence at transcript level"/>
<dbReference type="AlphaFoldDB" id="G3KGZ1"/>
<keyword evidence="5 13" id="KW-0863">Zinc-finger</keyword>
<keyword evidence="4" id="KW-0677">Repeat</keyword>
<evidence type="ECO:0000256" key="12">
    <source>
        <dbReference type="ARBA" id="ARBA00023242"/>
    </source>
</evidence>
<dbReference type="InterPro" id="IPR001214">
    <property type="entry name" value="SET_dom"/>
</dbReference>
<evidence type="ECO:0000256" key="9">
    <source>
        <dbReference type="ARBA" id="ARBA00023125"/>
    </source>
</evidence>
<dbReference type="EMBL" id="JN242000">
    <property type="protein sequence ID" value="AEN25586.1"/>
    <property type="molecule type" value="mRNA"/>
</dbReference>
<dbReference type="GO" id="GO:0008270">
    <property type="term" value="F:zinc ion binding"/>
    <property type="evidence" value="ECO:0007669"/>
    <property type="project" value="UniProtKB-KW"/>
</dbReference>
<dbReference type="PANTHER" id="PTHR16515:SF68">
    <property type="entry name" value="PR DOMAIN ZINC FINGER PROTEIN 1"/>
    <property type="match status" value="1"/>
</dbReference>
<organism evidence="17">
    <name type="scientific">Petromyzon marinus</name>
    <name type="common">Sea lamprey</name>
    <dbReference type="NCBI Taxonomy" id="7757"/>
    <lineage>
        <taxon>Eukaryota</taxon>
        <taxon>Metazoa</taxon>
        <taxon>Chordata</taxon>
        <taxon>Craniata</taxon>
        <taxon>Vertebrata</taxon>
        <taxon>Cyclostomata</taxon>
        <taxon>Hyperoartia</taxon>
        <taxon>Petromyzontiformes</taxon>
        <taxon>Petromyzontidae</taxon>
        <taxon>Petromyzon</taxon>
    </lineage>
</organism>
<feature type="domain" description="C2H2-type" evidence="15">
    <location>
        <begin position="708"/>
        <end position="735"/>
    </location>
</feature>
<evidence type="ECO:0000256" key="11">
    <source>
        <dbReference type="ARBA" id="ARBA00023163"/>
    </source>
</evidence>
<evidence type="ECO:0000256" key="10">
    <source>
        <dbReference type="ARBA" id="ARBA00023130"/>
    </source>
</evidence>
<dbReference type="GeneID" id="116952900"/>
<evidence type="ECO:0000259" key="16">
    <source>
        <dbReference type="PROSITE" id="PS50280"/>
    </source>
</evidence>